<protein>
    <recommendedName>
        <fullName evidence="3">Alkylated DNA repair protein AlkB homologue 8 N-terminal domain-containing protein</fullName>
    </recommendedName>
</protein>
<comment type="caution">
    <text evidence="1">The sequence shown here is derived from an EMBL/GenBank/DDBJ whole genome shotgun (WGS) entry which is preliminary data.</text>
</comment>
<dbReference type="EMBL" id="NHOQ01001073">
    <property type="protein sequence ID" value="PWA27235.1"/>
    <property type="molecule type" value="Genomic_DNA"/>
</dbReference>
<evidence type="ECO:0008006" key="3">
    <source>
        <dbReference type="Google" id="ProtNLM"/>
    </source>
</evidence>
<reference evidence="1 2" key="1">
    <citation type="journal article" date="2018" name="G3 (Bethesda)">
        <title>A High-Quality Reference Genome for the Invasive Mosquitofish Gambusia affinis Using a Chicago Library.</title>
        <authorList>
            <person name="Hoffberg S.L."/>
            <person name="Troendle N.J."/>
            <person name="Glenn T.C."/>
            <person name="Mahmud O."/>
            <person name="Louha S."/>
            <person name="Chalopin D."/>
            <person name="Bennetzen J.L."/>
            <person name="Mauricio R."/>
        </authorList>
    </citation>
    <scope>NUCLEOTIDE SEQUENCE [LARGE SCALE GENOMIC DNA]</scope>
    <source>
        <strain evidence="1">NE01/NJP1002.9</strain>
        <tissue evidence="1">Muscle</tissue>
    </source>
</reference>
<accession>A0A315W603</accession>
<proteinExistence type="predicted"/>
<keyword evidence="2" id="KW-1185">Reference proteome</keyword>
<organism evidence="1 2">
    <name type="scientific">Gambusia affinis</name>
    <name type="common">Western mosquitofish</name>
    <name type="synonym">Heterandria affinis</name>
    <dbReference type="NCBI Taxonomy" id="33528"/>
    <lineage>
        <taxon>Eukaryota</taxon>
        <taxon>Metazoa</taxon>
        <taxon>Chordata</taxon>
        <taxon>Craniata</taxon>
        <taxon>Vertebrata</taxon>
        <taxon>Euteleostomi</taxon>
        <taxon>Actinopterygii</taxon>
        <taxon>Neopterygii</taxon>
        <taxon>Teleostei</taxon>
        <taxon>Neoteleostei</taxon>
        <taxon>Acanthomorphata</taxon>
        <taxon>Ovalentaria</taxon>
        <taxon>Atherinomorphae</taxon>
        <taxon>Cyprinodontiformes</taxon>
        <taxon>Poeciliidae</taxon>
        <taxon>Poeciliinae</taxon>
        <taxon>Gambusia</taxon>
    </lineage>
</organism>
<dbReference type="Proteomes" id="UP000250572">
    <property type="component" value="Unassembled WGS sequence"/>
</dbReference>
<name>A0A315W603_GAMAF</name>
<dbReference type="AlphaFoldDB" id="A0A315W603"/>
<evidence type="ECO:0000313" key="2">
    <source>
        <dbReference type="Proteomes" id="UP000250572"/>
    </source>
</evidence>
<sequence>MVVDFRRGKDPLQPLYVEGAVVEVVSSNRYLGVKMSSELTWSTNTSCWVRKVYQHLYFLSKLQRAGLGSSVPRSFYRCVNHLNVSQTMPQNDGITAMELSGRAVGEGCCVRGKPVNCSSEEELRLRRRSYATQAFSTAERCYGNECGSLANADSEQDASAALDDMQELMLSFESVVLEQRHIAGPPVPEDPDGNTA</sequence>
<gene>
    <name evidence="1" type="ORF">CCH79_00013872</name>
</gene>
<evidence type="ECO:0000313" key="1">
    <source>
        <dbReference type="EMBL" id="PWA27235.1"/>
    </source>
</evidence>